<proteinExistence type="predicted"/>
<dbReference type="Proteomes" id="UP000325081">
    <property type="component" value="Unassembled WGS sequence"/>
</dbReference>
<dbReference type="InterPro" id="IPR040358">
    <property type="entry name" value="At4g22758-like"/>
</dbReference>
<dbReference type="EMBL" id="BKCP01006848">
    <property type="protein sequence ID" value="GER44177.1"/>
    <property type="molecule type" value="Genomic_DNA"/>
</dbReference>
<dbReference type="PANTHER" id="PTHR33270:SF6">
    <property type="entry name" value="OS02G0448600 PROTEIN"/>
    <property type="match status" value="1"/>
</dbReference>
<gene>
    <name evidence="3" type="ORF">STAS_21059</name>
</gene>
<dbReference type="Pfam" id="PF23156">
    <property type="entry name" value="DUF7054"/>
    <property type="match status" value="1"/>
</dbReference>
<dbReference type="InterPro" id="IPR055482">
    <property type="entry name" value="DUF7054"/>
</dbReference>
<feature type="region of interest" description="Disordered" evidence="1">
    <location>
        <begin position="1"/>
        <end position="69"/>
    </location>
</feature>
<evidence type="ECO:0000259" key="2">
    <source>
        <dbReference type="Pfam" id="PF23156"/>
    </source>
</evidence>
<evidence type="ECO:0000313" key="4">
    <source>
        <dbReference type="Proteomes" id="UP000325081"/>
    </source>
</evidence>
<feature type="compositionally biased region" description="Basic residues" evidence="1">
    <location>
        <begin position="29"/>
        <end position="43"/>
    </location>
</feature>
<comment type="caution">
    <text evidence="3">The sequence shown here is derived from an EMBL/GenBank/DDBJ whole genome shotgun (WGS) entry which is preliminary data.</text>
</comment>
<evidence type="ECO:0000256" key="1">
    <source>
        <dbReference type="SAM" id="MobiDB-lite"/>
    </source>
</evidence>
<reference evidence="4" key="1">
    <citation type="journal article" date="2019" name="Curr. Biol.">
        <title>Genome Sequence of Striga asiatica Provides Insight into the Evolution of Plant Parasitism.</title>
        <authorList>
            <person name="Yoshida S."/>
            <person name="Kim S."/>
            <person name="Wafula E.K."/>
            <person name="Tanskanen J."/>
            <person name="Kim Y.M."/>
            <person name="Honaas L."/>
            <person name="Yang Z."/>
            <person name="Spallek T."/>
            <person name="Conn C.E."/>
            <person name="Ichihashi Y."/>
            <person name="Cheong K."/>
            <person name="Cui S."/>
            <person name="Der J.P."/>
            <person name="Gundlach H."/>
            <person name="Jiao Y."/>
            <person name="Hori C."/>
            <person name="Ishida J.K."/>
            <person name="Kasahara H."/>
            <person name="Kiba T."/>
            <person name="Kim M.S."/>
            <person name="Koo N."/>
            <person name="Laohavisit A."/>
            <person name="Lee Y.H."/>
            <person name="Lumba S."/>
            <person name="McCourt P."/>
            <person name="Mortimer J.C."/>
            <person name="Mutuku J.M."/>
            <person name="Nomura T."/>
            <person name="Sasaki-Sekimoto Y."/>
            <person name="Seto Y."/>
            <person name="Wang Y."/>
            <person name="Wakatake T."/>
            <person name="Sakakibara H."/>
            <person name="Demura T."/>
            <person name="Yamaguchi S."/>
            <person name="Yoneyama K."/>
            <person name="Manabe R.I."/>
            <person name="Nelson D.C."/>
            <person name="Schulman A.H."/>
            <person name="Timko M.P."/>
            <person name="dePamphilis C.W."/>
            <person name="Choi D."/>
            <person name="Shirasu K."/>
        </authorList>
    </citation>
    <scope>NUCLEOTIDE SEQUENCE [LARGE SCALE GENOMIC DNA]</scope>
    <source>
        <strain evidence="4">cv. UVA1</strain>
    </source>
</reference>
<dbReference type="PANTHER" id="PTHR33270">
    <property type="entry name" value="BNAC05G50380D PROTEIN"/>
    <property type="match status" value="1"/>
</dbReference>
<accession>A0A5A7QI82</accession>
<organism evidence="3 4">
    <name type="scientific">Striga asiatica</name>
    <name type="common">Asiatic witchweed</name>
    <name type="synonym">Buchnera asiatica</name>
    <dbReference type="NCBI Taxonomy" id="4170"/>
    <lineage>
        <taxon>Eukaryota</taxon>
        <taxon>Viridiplantae</taxon>
        <taxon>Streptophyta</taxon>
        <taxon>Embryophyta</taxon>
        <taxon>Tracheophyta</taxon>
        <taxon>Spermatophyta</taxon>
        <taxon>Magnoliopsida</taxon>
        <taxon>eudicotyledons</taxon>
        <taxon>Gunneridae</taxon>
        <taxon>Pentapetalae</taxon>
        <taxon>asterids</taxon>
        <taxon>lamiids</taxon>
        <taxon>Lamiales</taxon>
        <taxon>Orobanchaceae</taxon>
        <taxon>Buchnereae</taxon>
        <taxon>Striga</taxon>
    </lineage>
</organism>
<keyword evidence="4" id="KW-1185">Reference proteome</keyword>
<evidence type="ECO:0000313" key="3">
    <source>
        <dbReference type="EMBL" id="GER44177.1"/>
    </source>
</evidence>
<feature type="domain" description="DUF7054" evidence="2">
    <location>
        <begin position="126"/>
        <end position="209"/>
    </location>
</feature>
<protein>
    <submittedName>
        <fullName evidence="3">Cytochrome P450 2H1</fullName>
    </submittedName>
</protein>
<sequence>MSEKKNPARRNIPSYRRAASRKVDDSRWGKLRRPPAKAGALRRTKSEPSLQKQNARGGEASPEEDDTTSYLPHTWTYMLSSLDLSVPRSPEKCLPKPWFGTELKKMFRQDLIMPNNNSITQAYNRDAKVVVNVTVEGSPGPIRAMVKLGSNIDDTIRLVVDKYNEEGRTPRLEKDAAKACQLHHSHFSLESLNRSDLIGDIGSRSFYLRKGSSYDSRAVSISGPSDSSLCFLPSFINRGIMKILEKEQKLRKLFSCMPWIE</sequence>
<name>A0A5A7QI82_STRAF</name>
<dbReference type="OrthoDB" id="1885101at2759"/>
<dbReference type="AlphaFoldDB" id="A0A5A7QI82"/>